<evidence type="ECO:0000313" key="3">
    <source>
        <dbReference type="Proteomes" id="UP001501094"/>
    </source>
</evidence>
<dbReference type="InterPro" id="IPR032710">
    <property type="entry name" value="NTF2-like_dom_sf"/>
</dbReference>
<dbReference type="EMBL" id="BAAANL010000002">
    <property type="protein sequence ID" value="GAA1856377.1"/>
    <property type="molecule type" value="Genomic_DNA"/>
</dbReference>
<sequence>MVSDSRVRENSRLGEGGPVTPERLAGFAVAWQAKDLDALMELMAEDCVFRASIGPEPGTTFRGKAEVRRGFALMLAHDAGMEFHDDPGAVTFIAGDRGASQWSYRGVDDQGKPFVLQGCDLWEFDGDLIRTKDAYRRVHGVLGDDRG</sequence>
<gene>
    <name evidence="2" type="ORF">GCM10009751_11960</name>
</gene>
<evidence type="ECO:0000259" key="1">
    <source>
        <dbReference type="Pfam" id="PF12680"/>
    </source>
</evidence>
<dbReference type="Proteomes" id="UP001501094">
    <property type="component" value="Unassembled WGS sequence"/>
</dbReference>
<organism evidence="2 3">
    <name type="scientific">Myceligenerans crystallogenes</name>
    <dbReference type="NCBI Taxonomy" id="316335"/>
    <lineage>
        <taxon>Bacteria</taxon>
        <taxon>Bacillati</taxon>
        <taxon>Actinomycetota</taxon>
        <taxon>Actinomycetes</taxon>
        <taxon>Micrococcales</taxon>
        <taxon>Promicromonosporaceae</taxon>
        <taxon>Myceligenerans</taxon>
    </lineage>
</organism>
<proteinExistence type="predicted"/>
<comment type="caution">
    <text evidence="2">The sequence shown here is derived from an EMBL/GenBank/DDBJ whole genome shotgun (WGS) entry which is preliminary data.</text>
</comment>
<dbReference type="SUPFAM" id="SSF54427">
    <property type="entry name" value="NTF2-like"/>
    <property type="match status" value="1"/>
</dbReference>
<name>A0ABP4ZGQ4_9MICO</name>
<evidence type="ECO:0000313" key="2">
    <source>
        <dbReference type="EMBL" id="GAA1856377.1"/>
    </source>
</evidence>
<accession>A0ABP4ZGQ4</accession>
<dbReference type="Gene3D" id="3.10.450.50">
    <property type="match status" value="1"/>
</dbReference>
<dbReference type="Pfam" id="PF12680">
    <property type="entry name" value="SnoaL_2"/>
    <property type="match status" value="1"/>
</dbReference>
<dbReference type="InterPro" id="IPR037401">
    <property type="entry name" value="SnoaL-like"/>
</dbReference>
<reference evidence="3" key="1">
    <citation type="journal article" date="2019" name="Int. J. Syst. Evol. Microbiol.">
        <title>The Global Catalogue of Microorganisms (GCM) 10K type strain sequencing project: providing services to taxonomists for standard genome sequencing and annotation.</title>
        <authorList>
            <consortium name="The Broad Institute Genomics Platform"/>
            <consortium name="The Broad Institute Genome Sequencing Center for Infectious Disease"/>
            <person name="Wu L."/>
            <person name="Ma J."/>
        </authorList>
    </citation>
    <scope>NUCLEOTIDE SEQUENCE [LARGE SCALE GENOMIC DNA]</scope>
    <source>
        <strain evidence="3">JCM 14326</strain>
    </source>
</reference>
<keyword evidence="3" id="KW-1185">Reference proteome</keyword>
<feature type="domain" description="SnoaL-like" evidence="1">
    <location>
        <begin position="27"/>
        <end position="129"/>
    </location>
</feature>
<protein>
    <submittedName>
        <fullName evidence="2">Nuclear transport factor 2 family protein</fullName>
    </submittedName>
</protein>